<dbReference type="RefSeq" id="WP_035851750.1">
    <property type="nucleotide sequence ID" value="NZ_KK073874.1"/>
</dbReference>
<organism evidence="1 2">
    <name type="scientific">Cryptosporangium arvum DSM 44712</name>
    <dbReference type="NCBI Taxonomy" id="927661"/>
    <lineage>
        <taxon>Bacteria</taxon>
        <taxon>Bacillati</taxon>
        <taxon>Actinomycetota</taxon>
        <taxon>Actinomycetes</taxon>
        <taxon>Cryptosporangiales</taxon>
        <taxon>Cryptosporangiaceae</taxon>
        <taxon>Cryptosporangium</taxon>
    </lineage>
</organism>
<gene>
    <name evidence="1" type="ORF">CryarDRAFT_3294</name>
</gene>
<comment type="caution">
    <text evidence="1">The sequence shown here is derived from an EMBL/GenBank/DDBJ whole genome shotgun (WGS) entry which is preliminary data.</text>
</comment>
<proteinExistence type="predicted"/>
<dbReference type="HOGENOM" id="CLU_182306_1_0_11"/>
<accession>A0A010ZY63</accession>
<evidence type="ECO:0000313" key="1">
    <source>
        <dbReference type="EMBL" id="EXG82152.1"/>
    </source>
</evidence>
<protein>
    <submittedName>
        <fullName evidence="1">Uncharacterized protein</fullName>
    </submittedName>
</protein>
<dbReference type="Proteomes" id="UP000021053">
    <property type="component" value="Unassembled WGS sequence"/>
</dbReference>
<dbReference type="InterPro" id="IPR046030">
    <property type="entry name" value="DUF5988"/>
</dbReference>
<evidence type="ECO:0000313" key="2">
    <source>
        <dbReference type="Proteomes" id="UP000021053"/>
    </source>
</evidence>
<sequence>MTTFVLLDGGPHEFLGTSYRVDAGGLESRIKIAHGNGYEHYTHNGTFRVLDGEQLPVFVWCDRTRIAE</sequence>
<dbReference type="EMBL" id="JFBT01000001">
    <property type="protein sequence ID" value="EXG82152.1"/>
    <property type="molecule type" value="Genomic_DNA"/>
</dbReference>
<keyword evidence="2" id="KW-1185">Reference proteome</keyword>
<dbReference type="AlphaFoldDB" id="A0A010ZY63"/>
<reference evidence="1 2" key="1">
    <citation type="submission" date="2013-07" db="EMBL/GenBank/DDBJ databases">
        <authorList>
            <consortium name="DOE Joint Genome Institute"/>
            <person name="Eisen J."/>
            <person name="Huntemann M."/>
            <person name="Han J."/>
            <person name="Chen A."/>
            <person name="Kyrpides N."/>
            <person name="Mavromatis K."/>
            <person name="Markowitz V."/>
            <person name="Palaniappan K."/>
            <person name="Ivanova N."/>
            <person name="Schaumberg A."/>
            <person name="Pati A."/>
            <person name="Liolios K."/>
            <person name="Nordberg H.P."/>
            <person name="Cantor M.N."/>
            <person name="Hua S.X."/>
            <person name="Woyke T."/>
        </authorList>
    </citation>
    <scope>NUCLEOTIDE SEQUENCE [LARGE SCALE GENOMIC DNA]</scope>
    <source>
        <strain evidence="1 2">DSM 44712</strain>
    </source>
</reference>
<dbReference type="Pfam" id="PF19450">
    <property type="entry name" value="DUF5988"/>
    <property type="match status" value="1"/>
</dbReference>
<name>A0A010ZY63_9ACTN</name>